<keyword evidence="3 6" id="KW-0815">Transposition</keyword>
<dbReference type="Proteomes" id="UP000274578">
    <property type="component" value="Chromosome 1"/>
</dbReference>
<evidence type="ECO:0000256" key="3">
    <source>
        <dbReference type="ARBA" id="ARBA00022578"/>
    </source>
</evidence>
<evidence type="ECO:0000256" key="2">
    <source>
        <dbReference type="ARBA" id="ARBA00010961"/>
    </source>
</evidence>
<keyword evidence="5 6" id="KW-0233">DNA recombination</keyword>
<evidence type="ECO:0000256" key="5">
    <source>
        <dbReference type="ARBA" id="ARBA00023172"/>
    </source>
</evidence>
<evidence type="ECO:0000256" key="6">
    <source>
        <dbReference type="RuleBase" id="RU365089"/>
    </source>
</evidence>
<evidence type="ECO:0000313" key="8">
    <source>
        <dbReference type="Proteomes" id="UP000274578"/>
    </source>
</evidence>
<dbReference type="KEGG" id="poc:NCTC13071_01616"/>
<dbReference type="Pfam" id="PF00872">
    <property type="entry name" value="Transposase_mut"/>
    <property type="match status" value="1"/>
</dbReference>
<comment type="function">
    <text evidence="1 6">Required for the transposition of the insertion element.</text>
</comment>
<evidence type="ECO:0000313" key="7">
    <source>
        <dbReference type="EMBL" id="VEH15608.1"/>
    </source>
</evidence>
<dbReference type="PANTHER" id="PTHR33217:SF8">
    <property type="entry name" value="MUTATOR FAMILY TRANSPOSASE"/>
    <property type="match status" value="1"/>
</dbReference>
<dbReference type="GO" id="GO:0003677">
    <property type="term" value="F:DNA binding"/>
    <property type="evidence" value="ECO:0007669"/>
    <property type="project" value="UniProtKB-UniRule"/>
</dbReference>
<reference evidence="7 8" key="1">
    <citation type="submission" date="2018-12" db="EMBL/GenBank/DDBJ databases">
        <authorList>
            <consortium name="Pathogen Informatics"/>
        </authorList>
    </citation>
    <scope>NUCLEOTIDE SEQUENCE [LARGE SCALE GENOMIC DNA]</scope>
    <source>
        <strain evidence="7 8">NCTC13071</strain>
    </source>
</reference>
<comment type="similarity">
    <text evidence="2 6">Belongs to the transposase mutator family.</text>
</comment>
<organism evidence="7 8">
    <name type="scientific">Segatella oris</name>
    <dbReference type="NCBI Taxonomy" id="28135"/>
    <lineage>
        <taxon>Bacteria</taxon>
        <taxon>Pseudomonadati</taxon>
        <taxon>Bacteroidota</taxon>
        <taxon>Bacteroidia</taxon>
        <taxon>Bacteroidales</taxon>
        <taxon>Prevotellaceae</taxon>
        <taxon>Segatella</taxon>
    </lineage>
</organism>
<keyword evidence="4 6" id="KW-0238">DNA-binding</keyword>
<dbReference type="InterPro" id="IPR001207">
    <property type="entry name" value="Transposase_mutator"/>
</dbReference>
<keyword evidence="6" id="KW-0814">Transposable element</keyword>
<evidence type="ECO:0000256" key="4">
    <source>
        <dbReference type="ARBA" id="ARBA00023125"/>
    </source>
</evidence>
<protein>
    <recommendedName>
        <fullName evidence="6">Mutator family transposase</fullName>
    </recommendedName>
</protein>
<dbReference type="GO" id="GO:0006313">
    <property type="term" value="P:DNA transposition"/>
    <property type="evidence" value="ECO:0007669"/>
    <property type="project" value="UniProtKB-UniRule"/>
</dbReference>
<dbReference type="EMBL" id="LR134384">
    <property type="protein sequence ID" value="VEH15608.1"/>
    <property type="molecule type" value="Genomic_DNA"/>
</dbReference>
<proteinExistence type="inferred from homology"/>
<gene>
    <name evidence="7" type="ORF">NCTC13071_01616</name>
</gene>
<accession>A0A3S4TBN6</accession>
<evidence type="ECO:0000256" key="1">
    <source>
        <dbReference type="ARBA" id="ARBA00002190"/>
    </source>
</evidence>
<dbReference type="GO" id="GO:0004803">
    <property type="term" value="F:transposase activity"/>
    <property type="evidence" value="ECO:0007669"/>
    <property type="project" value="UniProtKB-UniRule"/>
</dbReference>
<dbReference type="PANTHER" id="PTHR33217">
    <property type="entry name" value="TRANSPOSASE FOR INSERTION SEQUENCE ELEMENT IS1081"/>
    <property type="match status" value="1"/>
</dbReference>
<dbReference type="AlphaFoldDB" id="A0A3S4TBN6"/>
<sequence length="99" mass="11974">MYPIVIKSWRDNWERLTEYFRYTPAIHKLIYTTNTVEGYHRQVRKATKNKGVFPSDTSPEKLVYPAYRNIREKWTMPLANWSQISQQLAIKFGERFEIM</sequence>
<name>A0A3S4TBN6_9BACT</name>